<feature type="transmembrane region" description="Helical" evidence="1">
    <location>
        <begin position="7"/>
        <end position="27"/>
    </location>
</feature>
<reference evidence="2 3" key="1">
    <citation type="journal article" date="2013" name="PLoS ONE">
        <title>Genome-Wide Relatedness of Treponema pedis, from Gingiva and Necrotic Skin Lesions of Pigs, with the Human Oral Pathogen Treponema denticola.</title>
        <authorList>
            <person name="Svartstrom O."/>
            <person name="Mushtaq M."/>
            <person name="Pringle M."/>
            <person name="Segerman B."/>
        </authorList>
    </citation>
    <scope>NUCLEOTIDE SEQUENCE [LARGE SCALE GENOMIC DNA]</scope>
    <source>
        <strain evidence="2">T A4</strain>
    </source>
</reference>
<gene>
    <name evidence="2" type="ORF">TPE_1917</name>
</gene>
<dbReference type="Pfam" id="PF04977">
    <property type="entry name" value="DivIC"/>
    <property type="match status" value="1"/>
</dbReference>
<dbReference type="EMBL" id="CP004120">
    <property type="protein sequence ID" value="AGT44391.1"/>
    <property type="molecule type" value="Genomic_DNA"/>
</dbReference>
<keyword evidence="1" id="KW-0472">Membrane</keyword>
<evidence type="ECO:0000313" key="2">
    <source>
        <dbReference type="EMBL" id="AGT44391.1"/>
    </source>
</evidence>
<dbReference type="GeneID" id="301090408"/>
<dbReference type="OrthoDB" id="360055at2"/>
<evidence type="ECO:0000256" key="1">
    <source>
        <dbReference type="SAM" id="Phobius"/>
    </source>
</evidence>
<dbReference type="Proteomes" id="UP000015620">
    <property type="component" value="Chromosome"/>
</dbReference>
<dbReference type="AlphaFoldDB" id="S6A4F1"/>
<name>S6A4F1_9SPIR</name>
<sequence>MKIYFRVVVPVFITVLSYSILTLFFGAKGIYSKRFMEVQRDALIEHVNSLNKTGFELDGYIKNLTYNPETIAVYAHELGYIYENEGIIKLVNFNSAFGKTFNPGAVLKISKPHFLSDYVCKTIAVSMGIIAVIFEMFAVKKDAYSKRRG</sequence>
<dbReference type="PATRIC" id="fig|1291379.3.peg.1890"/>
<dbReference type="RefSeq" id="WP_020965689.1">
    <property type="nucleotide sequence ID" value="NC_022097.1"/>
</dbReference>
<organism evidence="2 3">
    <name type="scientific">Treponema pedis str. T A4</name>
    <dbReference type="NCBI Taxonomy" id="1291379"/>
    <lineage>
        <taxon>Bacteria</taxon>
        <taxon>Pseudomonadati</taxon>
        <taxon>Spirochaetota</taxon>
        <taxon>Spirochaetia</taxon>
        <taxon>Spirochaetales</taxon>
        <taxon>Treponemataceae</taxon>
        <taxon>Treponema</taxon>
    </lineage>
</organism>
<keyword evidence="1" id="KW-1133">Transmembrane helix</keyword>
<keyword evidence="3" id="KW-1185">Reference proteome</keyword>
<dbReference type="HOGENOM" id="CLU_146778_0_0_12"/>
<evidence type="ECO:0000313" key="3">
    <source>
        <dbReference type="Proteomes" id="UP000015620"/>
    </source>
</evidence>
<dbReference type="InterPro" id="IPR007060">
    <property type="entry name" value="FtsL/DivIC"/>
</dbReference>
<accession>S6A4F1</accession>
<keyword evidence="1" id="KW-0812">Transmembrane</keyword>
<dbReference type="KEGG" id="tped:TPE_1917"/>
<protein>
    <submittedName>
        <fullName evidence="2">Septum formation initiator</fullName>
    </submittedName>
</protein>
<proteinExistence type="predicted"/>
<feature type="transmembrane region" description="Helical" evidence="1">
    <location>
        <begin position="122"/>
        <end position="139"/>
    </location>
</feature>
<dbReference type="STRING" id="1291379.TPE_1917"/>